<dbReference type="STRING" id="454136.NIES2119_11280"/>
<dbReference type="RefSeq" id="WP_073593570.1">
    <property type="nucleotide sequence ID" value="NZ_MRCE01000009.1"/>
</dbReference>
<proteinExistence type="predicted"/>
<dbReference type="Proteomes" id="UP000185860">
    <property type="component" value="Unassembled WGS sequence"/>
</dbReference>
<evidence type="ECO:0000313" key="2">
    <source>
        <dbReference type="EMBL" id="OKH38130.1"/>
    </source>
</evidence>
<dbReference type="AlphaFoldDB" id="A0A1U7ILR8"/>
<keyword evidence="1" id="KW-1133">Transmembrane helix</keyword>
<evidence type="ECO:0000313" key="3">
    <source>
        <dbReference type="Proteomes" id="UP000185860"/>
    </source>
</evidence>
<dbReference type="Pfam" id="PF11832">
    <property type="entry name" value="DUF3352"/>
    <property type="match status" value="1"/>
</dbReference>
<dbReference type="OrthoDB" id="451203at2"/>
<gene>
    <name evidence="2" type="ORF">NIES2119_11280</name>
</gene>
<sequence>MPEKKSNWLIPVGIGAAAVIASGATFSYFYLRGAFTDVSPLASAKIVPDEAVMAAFVSPDSKSWAQLQQFGTPEVQKLIGKSLADFNQEMLKETKIDYQKDIQPWLGSLMFAVLPETKTQVNQAPNILFVVGTKDKISLFNFASKLNKSKETFSESEYKRVKILESTGKSGKTYVAVLGDHLVISDRKKSVESAIDTHKGEPSFANQEGVSSMMKQGVDVQNPVMQVYIPNYGGLIQNLIGNSPNAGSLPPETLNQFKLVKSLVAGVGIDNSGIRMRAVAKIDPALNLVEYKPSPGKVVAQFPLDTVALVSGQGIKQVWLAVVKQITTNPEYKQEFDQMREQFKTNYNLDLDEDVFGWMDGEFALGVISSNQGMLAQYGFGGALVLKTSDRQTAETTLAKLNELAKTNGIDIKQRTIKDKTITEWSSSGQEAWLGYGWLDGESLFIALGSPIVDAMVSNPQSLESSPSFKAVTNTLPKPNGGYFYLDMDKTIALIDRNLPETNPTSRIPPETSAFLNVIRGIGVTASQPDSSTSKMEFLLNLKPKSGN</sequence>
<protein>
    <submittedName>
        <fullName evidence="2">Metalloendopeptidase</fullName>
    </submittedName>
</protein>
<evidence type="ECO:0000256" key="1">
    <source>
        <dbReference type="SAM" id="Phobius"/>
    </source>
</evidence>
<name>A0A1U7ILR8_9CYAN</name>
<keyword evidence="1" id="KW-0812">Transmembrane</keyword>
<feature type="transmembrane region" description="Helical" evidence="1">
    <location>
        <begin position="7"/>
        <end position="31"/>
    </location>
</feature>
<dbReference type="InterPro" id="IPR021787">
    <property type="entry name" value="DUF3352"/>
</dbReference>
<organism evidence="2 3">
    <name type="scientific">[Phormidium ambiguum] IAM M-71</name>
    <dbReference type="NCBI Taxonomy" id="454136"/>
    <lineage>
        <taxon>Bacteria</taxon>
        <taxon>Bacillati</taxon>
        <taxon>Cyanobacteriota</taxon>
        <taxon>Cyanophyceae</taxon>
        <taxon>Oscillatoriophycideae</taxon>
        <taxon>Aerosakkonematales</taxon>
        <taxon>Aerosakkonemataceae</taxon>
        <taxon>Floridanema</taxon>
    </lineage>
</organism>
<keyword evidence="1" id="KW-0472">Membrane</keyword>
<dbReference type="EMBL" id="MRCE01000009">
    <property type="protein sequence ID" value="OKH38130.1"/>
    <property type="molecule type" value="Genomic_DNA"/>
</dbReference>
<reference evidence="2 3" key="1">
    <citation type="submission" date="2016-11" db="EMBL/GenBank/DDBJ databases">
        <title>Draft Genome Sequences of Nine Cyanobacterial Strains from Diverse Habitats.</title>
        <authorList>
            <person name="Zhu T."/>
            <person name="Hou S."/>
            <person name="Lu X."/>
            <person name="Hess W.R."/>
        </authorList>
    </citation>
    <scope>NUCLEOTIDE SEQUENCE [LARGE SCALE GENOMIC DNA]</scope>
    <source>
        <strain evidence="2 3">IAM M-71</strain>
    </source>
</reference>
<accession>A0A1U7ILR8</accession>
<comment type="caution">
    <text evidence="2">The sequence shown here is derived from an EMBL/GenBank/DDBJ whole genome shotgun (WGS) entry which is preliminary data.</text>
</comment>